<feature type="region of interest" description="Disordered" evidence="1">
    <location>
        <begin position="17"/>
        <end position="223"/>
    </location>
</feature>
<proteinExistence type="predicted"/>
<keyword evidence="2" id="KW-0732">Signal</keyword>
<dbReference type="PRINTS" id="PR01217">
    <property type="entry name" value="PRICHEXTENSN"/>
</dbReference>
<feature type="chain" id="PRO_5040855530" evidence="2">
    <location>
        <begin position="19"/>
        <end position="562"/>
    </location>
</feature>
<evidence type="ECO:0000256" key="2">
    <source>
        <dbReference type="SAM" id="SignalP"/>
    </source>
</evidence>
<dbReference type="AlphaFoldDB" id="A0A9W7ST08"/>
<dbReference type="EMBL" id="RIBY02001841">
    <property type="protein sequence ID" value="KAH9827982.1"/>
    <property type="molecule type" value="Genomic_DNA"/>
</dbReference>
<sequence length="562" mass="59788">MKTFTFTIALLSAAAVSARPHAQLSYDNTPDSYDNPPPKPSPSPASYDNHPVPPPKPKPSPIPDSYDDHPVDPSKPSPIPDPYNDHPVDPSKPSPIPDSYDDHPLPPPTPTPTPESYDNHPLPPPTPTPTPESYDNHPLPPPKPSPTPDSYDNHPVDPSKPSPIPDSYDNPVPPPPKPTVPSNSSYDNPPVPSPSPGPGPQPYCTDCPHPAPPSNHTRPSIGPVVAYGQTPFSFPLDNGFPNVSSNALLEIEKAAHGTLPNGPLPNKLNDVSLIVLGLIAFNEFFEVAFFSSVIKNITDGIDGFTIPDKTTSSAVLEALTVVRAQEELHALGANALRVAAGAEAIQPCEYVFPSSDLASAMRFASTFTDLVLGALQDVQGLFATNGDGALVPLIGSVIGQEGEQNGYYRSFLNLVPSSQPFLTGSVGRFAWSALNQLVVVPDSCPNKDLLPIPQFDALTVVTTDIQLVNQVLTFSVISNVTAEEAKTWHVTYINGQNLPVTVPVCHVHIDGCVITFEAQFDAEKILAYGLTIAAVTKSAGPFPDIAKVADDTLFAPGLIEIK</sequence>
<dbReference type="Proteomes" id="UP001138500">
    <property type="component" value="Unassembled WGS sequence"/>
</dbReference>
<evidence type="ECO:0000313" key="3">
    <source>
        <dbReference type="EMBL" id="KAH9827982.1"/>
    </source>
</evidence>
<accession>A0A9W7ST08</accession>
<feature type="compositionally biased region" description="Pro residues" evidence="1">
    <location>
        <begin position="138"/>
        <end position="147"/>
    </location>
</feature>
<dbReference type="Pfam" id="PF13668">
    <property type="entry name" value="Ferritin_2"/>
    <property type="match status" value="1"/>
</dbReference>
<keyword evidence="4" id="KW-1185">Reference proteome</keyword>
<gene>
    <name evidence="3" type="ORF">Tdes44962_MAKER09532</name>
</gene>
<dbReference type="OrthoDB" id="5293813at2759"/>
<reference evidence="3 4" key="2">
    <citation type="journal article" date="2021" name="Curr. Genet.">
        <title>Genetic response to nitrogen starvation in the aggressive Eucalyptus foliar pathogen Teratosphaeria destructans.</title>
        <authorList>
            <person name="Havenga M."/>
            <person name="Wingfield B.D."/>
            <person name="Wingfield M.J."/>
            <person name="Dreyer L.L."/>
            <person name="Roets F."/>
            <person name="Aylward J."/>
        </authorList>
    </citation>
    <scope>NUCLEOTIDE SEQUENCE [LARGE SCALE GENOMIC DNA]</scope>
    <source>
        <strain evidence="3">CMW44962</strain>
    </source>
</reference>
<evidence type="ECO:0000256" key="1">
    <source>
        <dbReference type="SAM" id="MobiDB-lite"/>
    </source>
</evidence>
<evidence type="ECO:0000313" key="4">
    <source>
        <dbReference type="Proteomes" id="UP001138500"/>
    </source>
</evidence>
<name>A0A9W7ST08_9PEZI</name>
<feature type="compositionally biased region" description="Pro residues" evidence="1">
    <location>
        <begin position="121"/>
        <end position="130"/>
    </location>
</feature>
<feature type="compositionally biased region" description="Pro residues" evidence="1">
    <location>
        <begin position="189"/>
        <end position="201"/>
    </location>
</feature>
<feature type="compositionally biased region" description="Pro residues" evidence="1">
    <location>
        <begin position="51"/>
        <end position="62"/>
    </location>
</feature>
<protein>
    <submittedName>
        <fullName evidence="3">Ferritin-like domain</fullName>
    </submittedName>
</protein>
<feature type="signal peptide" evidence="2">
    <location>
        <begin position="1"/>
        <end position="18"/>
    </location>
</feature>
<comment type="caution">
    <text evidence="3">The sequence shown here is derived from an EMBL/GenBank/DDBJ whole genome shotgun (WGS) entry which is preliminary data.</text>
</comment>
<reference evidence="3 4" key="1">
    <citation type="journal article" date="2018" name="IMA Fungus">
        <title>IMA Genome-F 10: Nine draft genome sequences of Claviceps purpurea s.lat., including C. arundinis, C. humidiphila, and C. cf. spartinae, pseudomolecules for the pitch canker pathogen Fusarium circinatum, draft genome of Davidsoniella eucalypti, Grosmannia galeiformis, Quambalaria eucalypti, and Teratosphaeria destructans.</title>
        <authorList>
            <person name="Wingfield B.D."/>
            <person name="Liu M."/>
            <person name="Nguyen H.D."/>
            <person name="Lane F.A."/>
            <person name="Morgan S.W."/>
            <person name="De Vos L."/>
            <person name="Wilken P.M."/>
            <person name="Duong T.A."/>
            <person name="Aylward J."/>
            <person name="Coetzee M.P."/>
            <person name="Dadej K."/>
            <person name="De Beer Z.W."/>
            <person name="Findlay W."/>
            <person name="Havenga M."/>
            <person name="Kolarik M."/>
            <person name="Menzies J.G."/>
            <person name="Naidoo K."/>
            <person name="Pochopski O."/>
            <person name="Shoukouhi P."/>
            <person name="Santana Q.C."/>
            <person name="Seifert K.A."/>
            <person name="Soal N."/>
            <person name="Steenkamp E.T."/>
            <person name="Tatham C.T."/>
            <person name="van der Nest M.A."/>
            <person name="Wingfield M.J."/>
        </authorList>
    </citation>
    <scope>NUCLEOTIDE SEQUENCE [LARGE SCALE GENOMIC DNA]</scope>
    <source>
        <strain evidence="3">CMW44962</strain>
    </source>
</reference>
<organism evidence="3 4">
    <name type="scientific">Teratosphaeria destructans</name>
    <dbReference type="NCBI Taxonomy" id="418781"/>
    <lineage>
        <taxon>Eukaryota</taxon>
        <taxon>Fungi</taxon>
        <taxon>Dikarya</taxon>
        <taxon>Ascomycota</taxon>
        <taxon>Pezizomycotina</taxon>
        <taxon>Dothideomycetes</taxon>
        <taxon>Dothideomycetidae</taxon>
        <taxon>Mycosphaerellales</taxon>
        <taxon>Teratosphaeriaceae</taxon>
        <taxon>Teratosphaeria</taxon>
    </lineage>
</organism>